<evidence type="ECO:0000256" key="5">
    <source>
        <dbReference type="ARBA" id="ARBA00022790"/>
    </source>
</evidence>
<dbReference type="GO" id="GO:0005737">
    <property type="term" value="C:cytoplasm"/>
    <property type="evidence" value="ECO:0007669"/>
    <property type="project" value="UniProtKB-SubCell"/>
</dbReference>
<dbReference type="Proteomes" id="UP000045706">
    <property type="component" value="Unassembled WGS sequence"/>
</dbReference>
<organism evidence="8 9">
    <name type="scientific">Verticillium longisporum</name>
    <name type="common">Verticillium dahliae var. longisporum</name>
    <dbReference type="NCBI Taxonomy" id="100787"/>
    <lineage>
        <taxon>Eukaryota</taxon>
        <taxon>Fungi</taxon>
        <taxon>Dikarya</taxon>
        <taxon>Ascomycota</taxon>
        <taxon>Pezizomycotina</taxon>
        <taxon>Sordariomycetes</taxon>
        <taxon>Hypocreomycetidae</taxon>
        <taxon>Glomerellales</taxon>
        <taxon>Plectosphaerellaceae</taxon>
        <taxon>Verticillium</taxon>
    </lineage>
</organism>
<evidence type="ECO:0000256" key="2">
    <source>
        <dbReference type="ARBA" id="ARBA00004496"/>
    </source>
</evidence>
<reference evidence="9" key="1">
    <citation type="submission" date="2015-05" db="EMBL/GenBank/DDBJ databases">
        <authorList>
            <person name="Fogelqvist Johan"/>
        </authorList>
    </citation>
    <scope>NUCLEOTIDE SEQUENCE [LARGE SCALE GENOMIC DNA]</scope>
</reference>
<evidence type="ECO:0000259" key="7">
    <source>
        <dbReference type="PROSITE" id="PS50250"/>
    </source>
</evidence>
<dbReference type="AlphaFoldDB" id="A0A0G4LJ70"/>
<evidence type="ECO:0000256" key="6">
    <source>
        <dbReference type="ARBA" id="ARBA00023242"/>
    </source>
</evidence>
<comment type="subcellular location">
    <subcellularLocation>
        <location evidence="2">Cytoplasm</location>
    </subcellularLocation>
    <subcellularLocation>
        <location evidence="1">Nucleus</location>
    </subcellularLocation>
</comment>
<dbReference type="GO" id="GO:0008180">
    <property type="term" value="C:COP9 signalosome"/>
    <property type="evidence" value="ECO:0007669"/>
    <property type="project" value="UniProtKB-KW"/>
</dbReference>
<dbReference type="PANTHER" id="PTHR14145:SF2">
    <property type="entry name" value="COP9 SIGNALOSOME COMPLEX SUBUNIT 1"/>
    <property type="match status" value="1"/>
</dbReference>
<name>A0A0G4LJ70_VERLO</name>
<evidence type="ECO:0000256" key="4">
    <source>
        <dbReference type="ARBA" id="ARBA00022490"/>
    </source>
</evidence>
<evidence type="ECO:0000256" key="1">
    <source>
        <dbReference type="ARBA" id="ARBA00004123"/>
    </source>
</evidence>
<evidence type="ECO:0000313" key="9">
    <source>
        <dbReference type="Proteomes" id="UP000045706"/>
    </source>
</evidence>
<comment type="similarity">
    <text evidence="3">Belongs to the CSN1 family.</text>
</comment>
<dbReference type="SUPFAM" id="SSF46785">
    <property type="entry name" value="Winged helix' DNA-binding domain"/>
    <property type="match status" value="1"/>
</dbReference>
<dbReference type="InterPro" id="IPR000717">
    <property type="entry name" value="PCI_dom"/>
</dbReference>
<gene>
    <name evidence="8" type="ORF">BN1723_012556</name>
</gene>
<dbReference type="InterPro" id="IPR045135">
    <property type="entry name" value="Rpn7_N"/>
</dbReference>
<keyword evidence="5" id="KW-0736">Signalosome</keyword>
<feature type="domain" description="PCI" evidence="7">
    <location>
        <begin position="223"/>
        <end position="400"/>
    </location>
</feature>
<accession>A0A0G4LJ70</accession>
<keyword evidence="6" id="KW-0539">Nucleus</keyword>
<dbReference type="InterPro" id="IPR019585">
    <property type="entry name" value="Rpn7/CSN1"/>
</dbReference>
<dbReference type="SMART" id="SM00088">
    <property type="entry name" value="PINT"/>
    <property type="match status" value="1"/>
</dbReference>
<dbReference type="Gene3D" id="1.25.40.570">
    <property type="match status" value="1"/>
</dbReference>
<dbReference type="Pfam" id="PF01399">
    <property type="entry name" value="PCI"/>
    <property type="match status" value="1"/>
</dbReference>
<dbReference type="PROSITE" id="PS50250">
    <property type="entry name" value="PCI"/>
    <property type="match status" value="1"/>
</dbReference>
<evidence type="ECO:0000313" key="8">
    <source>
        <dbReference type="EMBL" id="CRK22076.1"/>
    </source>
</evidence>
<sequence>MAAAADEPGLTAFFHEMSELGGIVVKETPKLDLDLYIQNYRGRTRLDRLLTIGRCCVPLCVEALKAAVAEAKSGRDVERYREIWECIRIAAPAEPEAVFDQAWADKTTMENRQQTHHLETQLKGYKNNLIKESIRIGNEELGRHYENIGDLNAASDAYTRMRPDVSTSKHIIDLGKHLVDLAVMRRDWSMVLGNLTKITGMQSEEERSLQTYAKIVQGIALMNMEKFSDAARSFLQIDIGKEVKDGVESNNIASPNDVAVYGGLLALATMDRKDLQKKVLDNQNFRTCLELEPHIRKAISLFVNGRYSACLAILNSYLADFLLDIFLQKHVKAIFALIRSKCIVQYVAPFSCVALGSLNEAFAAPGTDIQVELATMIKSGLLQARINTIDQLLVAVNPNQRAAMQTQALETTKAYESEALERIRRMGLLSADMEVRNVKKLQATGSQATAPDGVSDVWFDNSGEPMAIGAP</sequence>
<dbReference type="PANTHER" id="PTHR14145">
    <property type="entry name" value="26S PROTESOME SUBUNIT 6"/>
    <property type="match status" value="1"/>
</dbReference>
<proteinExistence type="inferred from homology"/>
<protein>
    <recommendedName>
        <fullName evidence="7">PCI domain-containing protein</fullName>
    </recommendedName>
</protein>
<dbReference type="Pfam" id="PF10602">
    <property type="entry name" value="RPN7"/>
    <property type="match status" value="1"/>
</dbReference>
<keyword evidence="4" id="KW-0963">Cytoplasm</keyword>
<dbReference type="EMBL" id="CVQI01012669">
    <property type="protein sequence ID" value="CRK22076.1"/>
    <property type="molecule type" value="Genomic_DNA"/>
</dbReference>
<dbReference type="InterPro" id="IPR036390">
    <property type="entry name" value="WH_DNA-bd_sf"/>
</dbReference>
<evidence type="ECO:0000256" key="3">
    <source>
        <dbReference type="ARBA" id="ARBA00008793"/>
    </source>
</evidence>